<evidence type="ECO:0000256" key="4">
    <source>
        <dbReference type="RuleBase" id="RU000499"/>
    </source>
</evidence>
<dbReference type="InterPro" id="IPR000889">
    <property type="entry name" value="Glutathione_peroxidase"/>
</dbReference>
<dbReference type="Proteomes" id="UP001596142">
    <property type="component" value="Unassembled WGS sequence"/>
</dbReference>
<dbReference type="PRINTS" id="PR01011">
    <property type="entry name" value="GLUTPROXDASE"/>
</dbReference>
<evidence type="ECO:0000256" key="3">
    <source>
        <dbReference type="ARBA" id="ARBA00023002"/>
    </source>
</evidence>
<dbReference type="EMBL" id="JBHSOZ010000002">
    <property type="protein sequence ID" value="MFC5711606.1"/>
    <property type="molecule type" value="Genomic_DNA"/>
</dbReference>
<reference evidence="6" key="1">
    <citation type="journal article" date="2019" name="Int. J. Syst. Evol. Microbiol.">
        <title>The Global Catalogue of Microorganisms (GCM) 10K type strain sequencing project: providing services to taxonomists for standard genome sequencing and annotation.</title>
        <authorList>
            <consortium name="The Broad Institute Genomics Platform"/>
            <consortium name="The Broad Institute Genome Sequencing Center for Infectious Disease"/>
            <person name="Wu L."/>
            <person name="Ma J."/>
        </authorList>
    </citation>
    <scope>NUCLEOTIDE SEQUENCE [LARGE SCALE GENOMIC DNA]</scope>
    <source>
        <strain evidence="6">CECT 7184</strain>
    </source>
</reference>
<dbReference type="SUPFAM" id="SSF52833">
    <property type="entry name" value="Thioredoxin-like"/>
    <property type="match status" value="1"/>
</dbReference>
<dbReference type="Gene3D" id="3.40.30.10">
    <property type="entry name" value="Glutaredoxin"/>
    <property type="match status" value="1"/>
</dbReference>
<name>A0ABW0YIV9_9BACI</name>
<keyword evidence="2 4" id="KW-0575">Peroxidase</keyword>
<dbReference type="PANTHER" id="PTHR11592:SF78">
    <property type="entry name" value="GLUTATHIONE PEROXIDASE"/>
    <property type="match status" value="1"/>
</dbReference>
<keyword evidence="6" id="KW-1185">Reference proteome</keyword>
<dbReference type="CDD" id="cd00340">
    <property type="entry name" value="GSH_Peroxidase"/>
    <property type="match status" value="1"/>
</dbReference>
<evidence type="ECO:0000256" key="1">
    <source>
        <dbReference type="ARBA" id="ARBA00006926"/>
    </source>
</evidence>
<sequence length="164" mass="18461">MSTLYTIDVKRADGTEKSLAEYKGDVLLIVNVASECGYTPQYEQLEEIYQQYHKRGFHVLGFPSNDFGGQEPGSIDQIQNFCQSNYGVSFEVFDKVHAKGGNKHPLYEWLIDKTDPDGGIDWNFEKFVISRDGEILGSFKSDVKPDDPQITGMIEAGLEQPVNK</sequence>
<accession>A0ABW0YIV9</accession>
<dbReference type="PROSITE" id="PS51355">
    <property type="entry name" value="GLUTATHIONE_PEROXID_3"/>
    <property type="match status" value="1"/>
</dbReference>
<keyword evidence="3 4" id="KW-0560">Oxidoreductase</keyword>
<dbReference type="PANTHER" id="PTHR11592">
    <property type="entry name" value="GLUTATHIONE PEROXIDASE"/>
    <property type="match status" value="1"/>
</dbReference>
<comment type="similarity">
    <text evidence="1 4">Belongs to the glutathione peroxidase family.</text>
</comment>
<evidence type="ECO:0000256" key="2">
    <source>
        <dbReference type="ARBA" id="ARBA00022559"/>
    </source>
</evidence>
<dbReference type="GO" id="GO:0004601">
    <property type="term" value="F:peroxidase activity"/>
    <property type="evidence" value="ECO:0007669"/>
    <property type="project" value="UniProtKB-KW"/>
</dbReference>
<dbReference type="RefSeq" id="WP_385938072.1">
    <property type="nucleotide sequence ID" value="NZ_JBHSOZ010000002.1"/>
</dbReference>
<evidence type="ECO:0000313" key="5">
    <source>
        <dbReference type="EMBL" id="MFC5711606.1"/>
    </source>
</evidence>
<dbReference type="InterPro" id="IPR036249">
    <property type="entry name" value="Thioredoxin-like_sf"/>
</dbReference>
<dbReference type="Pfam" id="PF00255">
    <property type="entry name" value="GSHPx"/>
    <property type="match status" value="1"/>
</dbReference>
<proteinExistence type="inferred from homology"/>
<organism evidence="5 6">
    <name type="scientific">Thalassorhabdus alkalitolerans</name>
    <dbReference type="NCBI Taxonomy" id="2282697"/>
    <lineage>
        <taxon>Bacteria</taxon>
        <taxon>Bacillati</taxon>
        <taxon>Bacillota</taxon>
        <taxon>Bacilli</taxon>
        <taxon>Bacillales</taxon>
        <taxon>Bacillaceae</taxon>
        <taxon>Thalassorhabdus</taxon>
    </lineage>
</organism>
<dbReference type="PIRSF" id="PIRSF000303">
    <property type="entry name" value="Glutathion_perox"/>
    <property type="match status" value="1"/>
</dbReference>
<gene>
    <name evidence="5" type="ORF">ACFPU1_02285</name>
</gene>
<evidence type="ECO:0000313" key="6">
    <source>
        <dbReference type="Proteomes" id="UP001596142"/>
    </source>
</evidence>
<comment type="caution">
    <text evidence="5">The sequence shown here is derived from an EMBL/GenBank/DDBJ whole genome shotgun (WGS) entry which is preliminary data.</text>
</comment>
<protein>
    <recommendedName>
        <fullName evidence="4">Glutathione peroxidase</fullName>
    </recommendedName>
</protein>